<dbReference type="AlphaFoldDB" id="A0A1G7DQX3"/>
<name>A0A1G7DQX3_9ACTN</name>
<dbReference type="RefSeq" id="WP_090595505.1">
    <property type="nucleotide sequence ID" value="NZ_LT629688.1"/>
</dbReference>
<dbReference type="SUPFAM" id="SSF51905">
    <property type="entry name" value="FAD/NAD(P)-binding domain"/>
    <property type="match status" value="1"/>
</dbReference>
<dbReference type="PANTHER" id="PTHR43734:SF1">
    <property type="entry name" value="PHYTOENE DESATURASE"/>
    <property type="match status" value="1"/>
</dbReference>
<dbReference type="STRING" id="675864.SAMN04489747_3672"/>
<evidence type="ECO:0000313" key="2">
    <source>
        <dbReference type="Proteomes" id="UP000198546"/>
    </source>
</evidence>
<proteinExistence type="predicted"/>
<dbReference type="EMBL" id="LT629688">
    <property type="protein sequence ID" value="SDE53566.1"/>
    <property type="molecule type" value="Genomic_DNA"/>
</dbReference>
<dbReference type="InterPro" id="IPR036188">
    <property type="entry name" value="FAD/NAD-bd_sf"/>
</dbReference>
<dbReference type="Gene3D" id="3.50.50.60">
    <property type="entry name" value="FAD/NAD(P)-binding domain"/>
    <property type="match status" value="1"/>
</dbReference>
<accession>A0A1G7DQX3</accession>
<evidence type="ECO:0000313" key="1">
    <source>
        <dbReference type="EMBL" id="SDE53566.1"/>
    </source>
</evidence>
<dbReference type="OrthoDB" id="9774675at2"/>
<organism evidence="1 2">
    <name type="scientific">Auraticoccus monumenti</name>
    <dbReference type="NCBI Taxonomy" id="675864"/>
    <lineage>
        <taxon>Bacteria</taxon>
        <taxon>Bacillati</taxon>
        <taxon>Actinomycetota</taxon>
        <taxon>Actinomycetes</taxon>
        <taxon>Propionibacteriales</taxon>
        <taxon>Propionibacteriaceae</taxon>
        <taxon>Auraticoccus</taxon>
    </lineage>
</organism>
<protein>
    <submittedName>
        <fullName evidence="1">NAD(P)-binding Rossmann-like domain-containing protein</fullName>
    </submittedName>
</protein>
<dbReference type="Pfam" id="PF13450">
    <property type="entry name" value="NAD_binding_8"/>
    <property type="match status" value="1"/>
</dbReference>
<sequence length="446" mass="47967">MSPDAGREVVVVGATLAGMAAAARLAKAGHPVRLLERGDRLGGRHAPRELTGHPGTVVDALPGVLTFPAPWRDLFKKSGRAMDAELTRAGLALVPGPPAVHQLRDGTELVLPAERAEQHAALSATVGPAAAGRWRDLLDHLLRVWQVLRPLGMELELRRRNQLTPTSRRLLALDRSVADLAEDLRDERLATLVRSVALRAGSDPARTPAFRAAELVVTRTFGRWVLVDRDQRPVAPSRLVELLGERLRLRRVTLDLGRTATALDVAAGRVRALRTDQGDLTDVAVVSTLHPWHHLALSPRALRTTDRLRLRRARPALAPALHHRLLDTGDAGAAAIHGVSELVEHTPAGPVVRYHRAGAGGVVESVHDHTDASPDPGYGLAWRGASSWWSMPPVSTGVDGLWTAGPHSRGGNHVSQVLLSGALASYAVHEREPVAAPGRVMRPPRG</sequence>
<dbReference type="PANTHER" id="PTHR43734">
    <property type="entry name" value="PHYTOENE DESATURASE"/>
    <property type="match status" value="1"/>
</dbReference>
<reference evidence="1 2" key="1">
    <citation type="submission" date="2016-10" db="EMBL/GenBank/DDBJ databases">
        <authorList>
            <person name="de Groot N.N."/>
        </authorList>
    </citation>
    <scope>NUCLEOTIDE SEQUENCE [LARGE SCALE GENOMIC DNA]</scope>
    <source>
        <strain evidence="1 2">MON 2.2</strain>
    </source>
</reference>
<dbReference type="Proteomes" id="UP000198546">
    <property type="component" value="Chromosome i"/>
</dbReference>
<keyword evidence="2" id="KW-1185">Reference proteome</keyword>
<gene>
    <name evidence="1" type="ORF">SAMN04489747_3672</name>
</gene>